<evidence type="ECO:0000256" key="2">
    <source>
        <dbReference type="PROSITE-ProRule" id="PRU00259"/>
    </source>
</evidence>
<evidence type="ECO:0000313" key="5">
    <source>
        <dbReference type="Proteomes" id="UP000654075"/>
    </source>
</evidence>
<feature type="non-terminal residue" evidence="4">
    <location>
        <position position="551"/>
    </location>
</feature>
<dbReference type="OMA" id="TESVEWR"/>
<dbReference type="SMART" id="SM00185">
    <property type="entry name" value="ARM"/>
    <property type="match status" value="4"/>
</dbReference>
<dbReference type="InterPro" id="IPR016024">
    <property type="entry name" value="ARM-type_fold"/>
</dbReference>
<dbReference type="Proteomes" id="UP000654075">
    <property type="component" value="Unassembled WGS sequence"/>
</dbReference>
<dbReference type="OrthoDB" id="434758at2759"/>
<accession>A0A813DFV5</accession>
<evidence type="ECO:0000256" key="3">
    <source>
        <dbReference type="SAM" id="MobiDB-lite"/>
    </source>
</evidence>
<reference evidence="4" key="1">
    <citation type="submission" date="2021-02" db="EMBL/GenBank/DDBJ databases">
        <authorList>
            <person name="Dougan E. K."/>
            <person name="Rhodes N."/>
            <person name="Thang M."/>
            <person name="Chan C."/>
        </authorList>
    </citation>
    <scope>NUCLEOTIDE SEQUENCE</scope>
</reference>
<organism evidence="4 5">
    <name type="scientific">Polarella glacialis</name>
    <name type="common">Dinoflagellate</name>
    <dbReference type="NCBI Taxonomy" id="89957"/>
    <lineage>
        <taxon>Eukaryota</taxon>
        <taxon>Sar</taxon>
        <taxon>Alveolata</taxon>
        <taxon>Dinophyceae</taxon>
        <taxon>Suessiales</taxon>
        <taxon>Suessiaceae</taxon>
        <taxon>Polarella</taxon>
    </lineage>
</organism>
<feature type="compositionally biased region" description="Basic and acidic residues" evidence="3">
    <location>
        <begin position="13"/>
        <end position="30"/>
    </location>
</feature>
<evidence type="ECO:0000313" key="4">
    <source>
        <dbReference type="EMBL" id="CAE8586794.1"/>
    </source>
</evidence>
<dbReference type="PANTHER" id="PTHR22895">
    <property type="entry name" value="ARMADILLO REPEAT-CONTAINING PROTEIN 6"/>
    <property type="match status" value="1"/>
</dbReference>
<dbReference type="EMBL" id="CAJNNV010002229">
    <property type="protein sequence ID" value="CAE8586794.1"/>
    <property type="molecule type" value="Genomic_DNA"/>
</dbReference>
<feature type="region of interest" description="Disordered" evidence="3">
    <location>
        <begin position="1"/>
        <end position="30"/>
    </location>
</feature>
<dbReference type="PANTHER" id="PTHR22895:SF0">
    <property type="entry name" value="ARMADILLO REPEAT-CONTAINING PROTEIN 6"/>
    <property type="match status" value="1"/>
</dbReference>
<dbReference type="Gene3D" id="1.25.10.10">
    <property type="entry name" value="Leucine-rich Repeat Variant"/>
    <property type="match status" value="2"/>
</dbReference>
<comment type="caution">
    <text evidence="4">The sequence shown here is derived from an EMBL/GenBank/DDBJ whole genome shotgun (WGS) entry which is preliminary data.</text>
</comment>
<keyword evidence="1" id="KW-0677">Repeat</keyword>
<dbReference type="InterPro" id="IPR000225">
    <property type="entry name" value="Armadillo"/>
</dbReference>
<dbReference type="AlphaFoldDB" id="A0A813DFV5"/>
<evidence type="ECO:0008006" key="6">
    <source>
        <dbReference type="Google" id="ProtNLM"/>
    </source>
</evidence>
<protein>
    <recommendedName>
        <fullName evidence="6">Protein unc-45 homolog B</fullName>
    </recommendedName>
</protein>
<proteinExistence type="predicted"/>
<feature type="repeat" description="ARM" evidence="2">
    <location>
        <begin position="388"/>
        <end position="432"/>
    </location>
</feature>
<name>A0A813DFV5_POLGL</name>
<sequence length="551" mass="58692">ERPVETGNSRSSRRFDSRPDSGRSEKTEQADSWRIAMDLLATAHEDAGDAERAEALYLRMLAWREGADQFEAGHFGVAKHLFQQSSQYKSVEDATWFLQGLKPDDSHAAYQAVGLLALGEEVAAKAAVAVWTMALRPAQRERLTNCGALELVTKAVTFHDANLELQAAGCGALRLLCSRNACAARNRRVLIARLGGAEALTAALRLHKDVEVQREACGALAAAAAKHPAGARRILDCGGFKLCLEAIVETGDDAVGDAAVKALAALQCAAQAGSKSTDAQVENVEAVWEGKLRSEREAGLQFCDQKIREALEAGDRPVLQALLGAVSVFVQDSNVRHRCLALVDCVIACMQSYQGVDKIQVHSCNILWRLTVGHLARDECVSKIASCGGLGPIVQAMRDLPCNSELQCLAVGAVRNVASGNDANKTLSVRAGAIPATIIAMTRFPKDAKLQEQAIGALTSLCDTVGRAAVCARLGGVEGVVTALRRFGSEKTEGHVAELGCIILCMLCDDAQLRKQILQAGAMAVAKTLSKSGNSESQRWGSELIRGLTEG</sequence>
<dbReference type="InterPro" id="IPR011989">
    <property type="entry name" value="ARM-like"/>
</dbReference>
<dbReference type="PROSITE" id="PS50176">
    <property type="entry name" value="ARM_REPEAT"/>
    <property type="match status" value="1"/>
</dbReference>
<keyword evidence="5" id="KW-1185">Reference proteome</keyword>
<dbReference type="SUPFAM" id="SSF48371">
    <property type="entry name" value="ARM repeat"/>
    <property type="match status" value="2"/>
</dbReference>
<gene>
    <name evidence="4" type="ORF">PGLA1383_LOCUS5641</name>
</gene>
<evidence type="ECO:0000256" key="1">
    <source>
        <dbReference type="ARBA" id="ARBA00022737"/>
    </source>
</evidence>